<feature type="domain" description="Uracil-DNA glycosylase-like" evidence="8">
    <location>
        <begin position="19"/>
        <end position="191"/>
    </location>
</feature>
<evidence type="ECO:0000256" key="3">
    <source>
        <dbReference type="ARBA" id="ARBA00022763"/>
    </source>
</evidence>
<evidence type="ECO:0000256" key="7">
    <source>
        <dbReference type="ARBA" id="ARBA00023204"/>
    </source>
</evidence>
<dbReference type="InterPro" id="IPR005122">
    <property type="entry name" value="Uracil-DNA_glycosylase-like"/>
</dbReference>
<keyword evidence="7" id="KW-0234">DNA repair</keyword>
<keyword evidence="3" id="KW-0227">DNA damage</keyword>
<dbReference type="Pfam" id="PF03167">
    <property type="entry name" value="UDG"/>
    <property type="match status" value="1"/>
</dbReference>
<dbReference type="SMART" id="SM00986">
    <property type="entry name" value="UDG"/>
    <property type="match status" value="1"/>
</dbReference>
<dbReference type="KEGG" id="eba:p1B361"/>
<dbReference type="InterPro" id="IPR051536">
    <property type="entry name" value="UDG_Type-4/5"/>
</dbReference>
<keyword evidence="1" id="KW-0004">4Fe-4S</keyword>
<sequence>MPECIRCPALCASRSQIVMSTPAPLGGLLAIGEAPGEKEDEMGIGFTGQAGKTLDRLLAEHGIGREGYGRANICRCRPPENRKPTRAEVDACMPYLAEFIEQTRPRVLLLVGGTAAAHIVGTGSLARRIEMSRSPGGTWVDPAMCHPALRSLAAQRGLLAVPMPHTSGLAWNRKTPAGEPWSEVGKRQVALAVELAQREG</sequence>
<dbReference type="Proteomes" id="UP000006552">
    <property type="component" value="Plasmid 1"/>
</dbReference>
<dbReference type="GO" id="GO:0046872">
    <property type="term" value="F:metal ion binding"/>
    <property type="evidence" value="ECO:0007669"/>
    <property type="project" value="UniProtKB-KW"/>
</dbReference>
<dbReference type="PANTHER" id="PTHR33693:SF1">
    <property type="entry name" value="TYPE-4 URACIL-DNA GLYCOSYLASE"/>
    <property type="match status" value="1"/>
</dbReference>
<name>Q5NWP8_AROAE</name>
<evidence type="ECO:0000256" key="2">
    <source>
        <dbReference type="ARBA" id="ARBA00022723"/>
    </source>
</evidence>
<reference evidence="9 10" key="1">
    <citation type="journal article" date="2005" name="Arch. Microbiol.">
        <title>The genome sequence of an anaerobic aromatic-degrading denitrifying bacterium, strain EbN1.</title>
        <authorList>
            <person name="Rabus R."/>
            <person name="Kube M."/>
            <person name="Heider J."/>
            <person name="Beck A."/>
            <person name="Heitmann K."/>
            <person name="Widdel F."/>
            <person name="Reinhardt R."/>
        </authorList>
    </citation>
    <scope>NUCLEOTIDE SEQUENCE [LARGE SCALE GENOMIC DNA]</scope>
    <source>
        <strain evidence="9 10">EbN1</strain>
        <plasmid evidence="10">Plasmid pAzo1</plasmid>
    </source>
</reference>
<dbReference type="SMART" id="SM00987">
    <property type="entry name" value="UreE_C"/>
    <property type="match status" value="1"/>
</dbReference>
<keyword evidence="2" id="KW-0479">Metal-binding</keyword>
<dbReference type="SUPFAM" id="SSF52141">
    <property type="entry name" value="Uracil-DNA glycosylase-like"/>
    <property type="match status" value="1"/>
</dbReference>
<dbReference type="GO" id="GO:0006281">
    <property type="term" value="P:DNA repair"/>
    <property type="evidence" value="ECO:0007669"/>
    <property type="project" value="UniProtKB-KW"/>
</dbReference>
<keyword evidence="10" id="KW-1185">Reference proteome</keyword>
<evidence type="ECO:0000259" key="8">
    <source>
        <dbReference type="SMART" id="SM00986"/>
    </source>
</evidence>
<keyword evidence="6" id="KW-0411">Iron-sulfur</keyword>
<dbReference type="CDD" id="cd10030">
    <property type="entry name" value="UDG-F4_TTUDGA_SPO1dp_like"/>
    <property type="match status" value="1"/>
</dbReference>
<keyword evidence="5" id="KW-0408">Iron</keyword>
<gene>
    <name evidence="9" type="ORF">p1B361</name>
</gene>
<evidence type="ECO:0000256" key="6">
    <source>
        <dbReference type="ARBA" id="ARBA00023014"/>
    </source>
</evidence>
<evidence type="ECO:0000313" key="10">
    <source>
        <dbReference type="Proteomes" id="UP000006552"/>
    </source>
</evidence>
<dbReference type="HOGENOM" id="CLU_044815_1_3_4"/>
<keyword evidence="9" id="KW-0614">Plasmid</keyword>
<protein>
    <submittedName>
        <fullName evidence="9">Probable N-terminus of phage DNA or Uracil-DNA glycosylase polymerase</fullName>
    </submittedName>
</protein>
<evidence type="ECO:0000256" key="5">
    <source>
        <dbReference type="ARBA" id="ARBA00023004"/>
    </source>
</evidence>
<organism evidence="9 10">
    <name type="scientific">Aromatoleum aromaticum (strain DSM 19018 / LMG 30748 / EbN1)</name>
    <name type="common">Azoarcus sp. (strain EbN1)</name>
    <dbReference type="NCBI Taxonomy" id="76114"/>
    <lineage>
        <taxon>Bacteria</taxon>
        <taxon>Pseudomonadati</taxon>
        <taxon>Pseudomonadota</taxon>
        <taxon>Betaproteobacteria</taxon>
        <taxon>Rhodocyclales</taxon>
        <taxon>Rhodocyclaceae</taxon>
        <taxon>Aromatoleum</taxon>
    </lineage>
</organism>
<geneLocation type="plasmid" evidence="10">
    <name>pAzo1</name>
</geneLocation>
<accession>Q5NWP8</accession>
<dbReference type="AlphaFoldDB" id="Q5NWP8"/>
<evidence type="ECO:0000313" key="9">
    <source>
        <dbReference type="EMBL" id="CAI10516.1"/>
    </source>
</evidence>
<dbReference type="InterPro" id="IPR036895">
    <property type="entry name" value="Uracil-DNA_glycosylase-like_sf"/>
</dbReference>
<keyword evidence="4" id="KW-0378">Hydrolase</keyword>
<proteinExistence type="predicted"/>
<dbReference type="EMBL" id="CR555307">
    <property type="protein sequence ID" value="CAI10516.1"/>
    <property type="molecule type" value="Genomic_DNA"/>
</dbReference>
<dbReference type="GO" id="GO:0097506">
    <property type="term" value="F:deaminated base DNA N-glycosylase activity"/>
    <property type="evidence" value="ECO:0007669"/>
    <property type="project" value="UniProtKB-ARBA"/>
</dbReference>
<evidence type="ECO:0000256" key="1">
    <source>
        <dbReference type="ARBA" id="ARBA00022485"/>
    </source>
</evidence>
<evidence type="ECO:0000256" key="4">
    <source>
        <dbReference type="ARBA" id="ARBA00022801"/>
    </source>
</evidence>
<dbReference type="GO" id="GO:0051539">
    <property type="term" value="F:4 iron, 4 sulfur cluster binding"/>
    <property type="evidence" value="ECO:0007669"/>
    <property type="project" value="UniProtKB-KW"/>
</dbReference>
<dbReference type="Gene3D" id="3.40.470.10">
    <property type="entry name" value="Uracil-DNA glycosylase-like domain"/>
    <property type="match status" value="1"/>
</dbReference>
<dbReference type="PANTHER" id="PTHR33693">
    <property type="entry name" value="TYPE-5 URACIL-DNA GLYCOSYLASE"/>
    <property type="match status" value="1"/>
</dbReference>